<proteinExistence type="predicted"/>
<protein>
    <submittedName>
        <fullName evidence="1">Uncharacterized protein</fullName>
    </submittedName>
</protein>
<accession>A0ABU7ACR1</accession>
<reference evidence="1 2" key="1">
    <citation type="submission" date="2021-07" db="EMBL/GenBank/DDBJ databases">
        <authorList>
            <person name="Palmer J.M."/>
        </authorList>
    </citation>
    <scope>NUCLEOTIDE SEQUENCE [LARGE SCALE GENOMIC DNA]</scope>
    <source>
        <strain evidence="1 2">AT_MEX2019</strain>
        <tissue evidence="1">Muscle</tissue>
    </source>
</reference>
<gene>
    <name evidence="1" type="ORF">ATANTOWER_001860</name>
</gene>
<evidence type="ECO:0000313" key="2">
    <source>
        <dbReference type="Proteomes" id="UP001345963"/>
    </source>
</evidence>
<sequence length="108" mass="12141">MVPDHKKAAVAQICMIISCQCGQKSLRDVSDTLLNLLNMRIKAEVQPDSRKVYLRVYSPYTPSLVCFCGCPPIRMCLGNQGEVPMRNPDQIPKSPWLTSFHEEHHSAA</sequence>
<dbReference type="Proteomes" id="UP001345963">
    <property type="component" value="Unassembled WGS sequence"/>
</dbReference>
<comment type="caution">
    <text evidence="1">The sequence shown here is derived from an EMBL/GenBank/DDBJ whole genome shotgun (WGS) entry which is preliminary data.</text>
</comment>
<dbReference type="EMBL" id="JAHUTI010011022">
    <property type="protein sequence ID" value="MED6235912.1"/>
    <property type="molecule type" value="Genomic_DNA"/>
</dbReference>
<dbReference type="PROSITE" id="PS51257">
    <property type="entry name" value="PROKAR_LIPOPROTEIN"/>
    <property type="match status" value="1"/>
</dbReference>
<name>A0ABU7ACR1_9TELE</name>
<keyword evidence="2" id="KW-1185">Reference proteome</keyword>
<evidence type="ECO:0000313" key="1">
    <source>
        <dbReference type="EMBL" id="MED6235912.1"/>
    </source>
</evidence>
<organism evidence="1 2">
    <name type="scientific">Ataeniobius toweri</name>
    <dbReference type="NCBI Taxonomy" id="208326"/>
    <lineage>
        <taxon>Eukaryota</taxon>
        <taxon>Metazoa</taxon>
        <taxon>Chordata</taxon>
        <taxon>Craniata</taxon>
        <taxon>Vertebrata</taxon>
        <taxon>Euteleostomi</taxon>
        <taxon>Actinopterygii</taxon>
        <taxon>Neopterygii</taxon>
        <taxon>Teleostei</taxon>
        <taxon>Neoteleostei</taxon>
        <taxon>Acanthomorphata</taxon>
        <taxon>Ovalentaria</taxon>
        <taxon>Atherinomorphae</taxon>
        <taxon>Cyprinodontiformes</taxon>
        <taxon>Goodeidae</taxon>
        <taxon>Ataeniobius</taxon>
    </lineage>
</organism>